<dbReference type="InterPro" id="IPR023165">
    <property type="entry name" value="rRNA_Ade_diMease-like_C"/>
</dbReference>
<comment type="catalytic activity">
    <reaction evidence="7">
        <text>adenosine(1518)/adenosine(1519) in 16S rRNA + 4 S-adenosyl-L-methionine = N(6)-dimethyladenosine(1518)/N(6)-dimethyladenosine(1519) in 16S rRNA + 4 S-adenosyl-L-homocysteine + 4 H(+)</text>
        <dbReference type="Rhea" id="RHEA:19609"/>
        <dbReference type="Rhea" id="RHEA-COMP:10232"/>
        <dbReference type="Rhea" id="RHEA-COMP:10233"/>
        <dbReference type="ChEBI" id="CHEBI:15378"/>
        <dbReference type="ChEBI" id="CHEBI:57856"/>
        <dbReference type="ChEBI" id="CHEBI:59789"/>
        <dbReference type="ChEBI" id="CHEBI:74411"/>
        <dbReference type="ChEBI" id="CHEBI:74493"/>
        <dbReference type="EC" id="2.1.1.182"/>
    </reaction>
</comment>
<reference evidence="10 11" key="1">
    <citation type="submission" date="2017-09" db="EMBL/GenBank/DDBJ databases">
        <title>Depth-based differentiation of microbial function through sediment-hosted aquifers and enrichment of novel symbionts in the deep terrestrial subsurface.</title>
        <authorList>
            <person name="Probst A.J."/>
            <person name="Ladd B."/>
            <person name="Jarett J.K."/>
            <person name="Geller-Mcgrath D.E."/>
            <person name="Sieber C.M."/>
            <person name="Emerson J.B."/>
            <person name="Anantharaman K."/>
            <person name="Thomas B.C."/>
            <person name="Malmstrom R."/>
            <person name="Stieglmeier M."/>
            <person name="Klingl A."/>
            <person name="Woyke T."/>
            <person name="Ryan C.M."/>
            <person name="Banfield J.F."/>
        </authorList>
    </citation>
    <scope>NUCLEOTIDE SEQUENCE [LARGE SCALE GENOMIC DNA]</scope>
    <source>
        <strain evidence="10">CG11_big_fil_rev_8_21_14_0_20_43_10</strain>
    </source>
</reference>
<keyword evidence="4 7" id="KW-0808">Transferase</keyword>
<feature type="binding site" evidence="7 8">
    <location>
        <position position="74"/>
    </location>
    <ligand>
        <name>S-adenosyl-L-methionine</name>
        <dbReference type="ChEBI" id="CHEBI:59789"/>
    </ligand>
</feature>
<accession>A0A2H0PZE5</accession>
<gene>
    <name evidence="7 10" type="primary">rsmA</name>
    <name evidence="7" type="synonym">ksgA</name>
    <name evidence="10" type="ORF">COV41_00345</name>
</gene>
<evidence type="ECO:0000259" key="9">
    <source>
        <dbReference type="SMART" id="SM00650"/>
    </source>
</evidence>
<dbReference type="EC" id="2.1.1.182" evidence="7"/>
<organism evidence="10 11">
    <name type="scientific">Candidatus Brennerbacteria bacterium CG11_big_fil_rev_8_21_14_0_20_43_10</name>
    <dbReference type="NCBI Taxonomy" id="1974523"/>
    <lineage>
        <taxon>Bacteria</taxon>
        <taxon>Candidatus Brenneribacteriota</taxon>
    </lineage>
</organism>
<evidence type="ECO:0000313" key="10">
    <source>
        <dbReference type="EMBL" id="PIR26916.1"/>
    </source>
</evidence>
<evidence type="ECO:0000256" key="6">
    <source>
        <dbReference type="ARBA" id="ARBA00022884"/>
    </source>
</evidence>
<dbReference type="GO" id="GO:0052908">
    <property type="term" value="F:16S rRNA (adenine(1518)-N(6)/adenine(1519)-N(6))-dimethyltransferase activity"/>
    <property type="evidence" value="ECO:0007669"/>
    <property type="project" value="UniProtKB-EC"/>
</dbReference>
<comment type="function">
    <text evidence="7">Specifically dimethylates two adjacent adenosines (A1518 and A1519) in the loop of a conserved hairpin near the 3'-end of 16S rRNA in the 30S particle. May play a critical role in biogenesis of 30S subunits.</text>
</comment>
<dbReference type="InterPro" id="IPR011530">
    <property type="entry name" value="rRNA_adenine_dimethylase"/>
</dbReference>
<keyword evidence="6 7" id="KW-0694">RNA-binding</keyword>
<keyword evidence="5 7" id="KW-0949">S-adenosyl-L-methionine</keyword>
<dbReference type="InterPro" id="IPR029063">
    <property type="entry name" value="SAM-dependent_MTases_sf"/>
</dbReference>
<evidence type="ECO:0000256" key="1">
    <source>
        <dbReference type="ARBA" id="ARBA00022490"/>
    </source>
</evidence>
<protein>
    <recommendedName>
        <fullName evidence="7">Ribosomal RNA small subunit methyltransferase A</fullName>
        <ecNumber evidence="7">2.1.1.182</ecNumber>
    </recommendedName>
    <alternativeName>
        <fullName evidence="7">16S rRNA (adenine(1518)-N(6)/adenine(1519)-N(6))-dimethyltransferase</fullName>
    </alternativeName>
    <alternativeName>
        <fullName evidence="7">16S rRNA dimethyladenosine transferase</fullName>
    </alternativeName>
    <alternativeName>
        <fullName evidence="7">16S rRNA dimethylase</fullName>
    </alternativeName>
    <alternativeName>
        <fullName evidence="7">S-adenosylmethionine-6-N', N'-adenosyl(rRNA) dimethyltransferase</fullName>
    </alternativeName>
</protein>
<evidence type="ECO:0000256" key="5">
    <source>
        <dbReference type="ARBA" id="ARBA00022691"/>
    </source>
</evidence>
<dbReference type="Gene3D" id="3.40.50.150">
    <property type="entry name" value="Vaccinia Virus protein VP39"/>
    <property type="match status" value="1"/>
</dbReference>
<dbReference type="InterPro" id="IPR020596">
    <property type="entry name" value="rRNA_Ade_Mease_Trfase_CS"/>
</dbReference>
<dbReference type="PANTHER" id="PTHR11727:SF7">
    <property type="entry name" value="DIMETHYLADENOSINE TRANSFERASE-RELATED"/>
    <property type="match status" value="1"/>
</dbReference>
<comment type="caution">
    <text evidence="10">The sequence shown here is derived from an EMBL/GenBank/DDBJ whole genome shotgun (WGS) entry which is preliminary data.</text>
</comment>
<proteinExistence type="inferred from homology"/>
<dbReference type="GO" id="GO:0005829">
    <property type="term" value="C:cytosol"/>
    <property type="evidence" value="ECO:0007669"/>
    <property type="project" value="TreeGrafter"/>
</dbReference>
<comment type="similarity">
    <text evidence="7">Belongs to the class I-like SAM-binding methyltransferase superfamily. rRNA adenine N(6)-methyltransferase family. RsmA subfamily.</text>
</comment>
<dbReference type="PROSITE" id="PS01131">
    <property type="entry name" value="RRNA_A_DIMETH"/>
    <property type="match status" value="1"/>
</dbReference>
<feature type="binding site" evidence="7 8">
    <location>
        <position position="99"/>
    </location>
    <ligand>
        <name>S-adenosyl-L-methionine</name>
        <dbReference type="ChEBI" id="CHEBI:59789"/>
    </ligand>
</feature>
<dbReference type="InterPro" id="IPR020598">
    <property type="entry name" value="rRNA_Ade_methylase_Trfase_N"/>
</dbReference>
<evidence type="ECO:0000256" key="4">
    <source>
        <dbReference type="ARBA" id="ARBA00022679"/>
    </source>
</evidence>
<dbReference type="PROSITE" id="PS51689">
    <property type="entry name" value="SAM_RNA_A_N6_MT"/>
    <property type="match status" value="1"/>
</dbReference>
<dbReference type="HAMAP" id="MF_00607">
    <property type="entry name" value="16SrRNA_methyltr_A"/>
    <property type="match status" value="1"/>
</dbReference>
<keyword evidence="3 7" id="KW-0489">Methyltransferase</keyword>
<comment type="subcellular location">
    <subcellularLocation>
        <location evidence="7">Cytoplasm</location>
    </subcellularLocation>
</comment>
<dbReference type="Proteomes" id="UP000236846">
    <property type="component" value="Unassembled WGS sequence"/>
</dbReference>
<dbReference type="NCBIfam" id="TIGR00755">
    <property type="entry name" value="ksgA"/>
    <property type="match status" value="1"/>
</dbReference>
<dbReference type="SMART" id="SM00650">
    <property type="entry name" value="rADc"/>
    <property type="match status" value="1"/>
</dbReference>
<dbReference type="PANTHER" id="PTHR11727">
    <property type="entry name" value="DIMETHYLADENOSINE TRANSFERASE"/>
    <property type="match status" value="1"/>
</dbReference>
<feature type="binding site" evidence="7 8">
    <location>
        <position position="26"/>
    </location>
    <ligand>
        <name>S-adenosyl-L-methionine</name>
        <dbReference type="ChEBI" id="CHEBI:59789"/>
    </ligand>
</feature>
<dbReference type="InterPro" id="IPR001737">
    <property type="entry name" value="KsgA/Erm"/>
</dbReference>
<evidence type="ECO:0000256" key="2">
    <source>
        <dbReference type="ARBA" id="ARBA00022552"/>
    </source>
</evidence>
<dbReference type="Gene3D" id="1.10.8.100">
    <property type="entry name" value="Ribosomal RNA adenine dimethylase-like, domain 2"/>
    <property type="match status" value="1"/>
</dbReference>
<evidence type="ECO:0000256" key="7">
    <source>
        <dbReference type="HAMAP-Rule" id="MF_00607"/>
    </source>
</evidence>
<dbReference type="GO" id="GO:0003723">
    <property type="term" value="F:RNA binding"/>
    <property type="evidence" value="ECO:0007669"/>
    <property type="project" value="UniProtKB-UniRule"/>
</dbReference>
<dbReference type="EMBL" id="PCXE01000009">
    <property type="protein sequence ID" value="PIR26916.1"/>
    <property type="molecule type" value="Genomic_DNA"/>
</dbReference>
<dbReference type="SUPFAM" id="SSF53335">
    <property type="entry name" value="S-adenosyl-L-methionine-dependent methyltransferases"/>
    <property type="match status" value="1"/>
</dbReference>
<sequence length="277" mass="31222">MAKETPFIFKPLLNRPTRPNKRLGQHFLTDQSVLKKITAACRIELKDIIVEIGPGKGALTKYLAAYPNAIITVEKDKALCETLEQQFRNQKNISIVRADVLRWNPIPAVSGKKYIVAGNIPYYITGKLIPMLLQSWPRPQGIILMVQKEVAERMTAQPPHASIMSIMTQAYAAPRILFSVPRTRFYPKPKVDSAVIELVPRQLIPINDQKGFKKLVCAGFSHPRKYCISNICEKLPISKHACAAARASIFIQPTARAQEVSLALWMKLFALLKTQFF</sequence>
<feature type="binding site" evidence="7 8">
    <location>
        <position position="53"/>
    </location>
    <ligand>
        <name>S-adenosyl-L-methionine</name>
        <dbReference type="ChEBI" id="CHEBI:59789"/>
    </ligand>
</feature>
<name>A0A2H0PZE5_9BACT</name>
<evidence type="ECO:0000313" key="11">
    <source>
        <dbReference type="Proteomes" id="UP000236846"/>
    </source>
</evidence>
<dbReference type="Pfam" id="PF00398">
    <property type="entry name" value="RrnaAD"/>
    <property type="match status" value="1"/>
</dbReference>
<feature type="binding site" evidence="7 8">
    <location>
        <position position="28"/>
    </location>
    <ligand>
        <name>S-adenosyl-L-methionine</name>
        <dbReference type="ChEBI" id="CHEBI:59789"/>
    </ligand>
</feature>
<evidence type="ECO:0000256" key="8">
    <source>
        <dbReference type="PROSITE-ProRule" id="PRU01026"/>
    </source>
</evidence>
<feature type="binding site" evidence="7 8">
    <location>
        <position position="119"/>
    </location>
    <ligand>
        <name>S-adenosyl-L-methionine</name>
        <dbReference type="ChEBI" id="CHEBI:59789"/>
    </ligand>
</feature>
<keyword evidence="2 7" id="KW-0698">rRNA processing</keyword>
<keyword evidence="1 7" id="KW-0963">Cytoplasm</keyword>
<dbReference type="AlphaFoldDB" id="A0A2H0PZE5"/>
<evidence type="ECO:0000256" key="3">
    <source>
        <dbReference type="ARBA" id="ARBA00022603"/>
    </source>
</evidence>
<feature type="domain" description="Ribosomal RNA adenine methylase transferase N-terminal" evidence="9">
    <location>
        <begin position="33"/>
        <end position="202"/>
    </location>
</feature>
<dbReference type="CDD" id="cd02440">
    <property type="entry name" value="AdoMet_MTases"/>
    <property type="match status" value="1"/>
</dbReference>